<feature type="chain" id="PRO_5035034786" evidence="3 7">
    <location>
        <begin position="22"/>
        <end position="127"/>
    </location>
</feature>
<evidence type="ECO:0000313" key="7">
    <source>
        <dbReference type="RefSeq" id="NP_001098618.1"/>
    </source>
</evidence>
<sequence>MGSLSLVLTLMLMNCSLLISADDCDGPTDVVTACEGFLLYLTCPKHHKITIIDALYGRKTKAICYDQPQDQLQNTNCYSPHALHIVSERCNGSVHCAIHATNSVFSNPCEHTYKYLRVKYCCEHHRS</sequence>
<dbReference type="Pfam" id="PF02140">
    <property type="entry name" value="SUEL_Lectin"/>
    <property type="match status" value="1"/>
</dbReference>
<organism evidence="5">
    <name type="scientific">Danio rerio</name>
    <name type="common">Zebrafish</name>
    <name type="synonym">Brachydanio rerio</name>
    <dbReference type="NCBI Taxonomy" id="7955"/>
    <lineage>
        <taxon>Eukaryota</taxon>
        <taxon>Metazoa</taxon>
        <taxon>Chordata</taxon>
        <taxon>Craniata</taxon>
        <taxon>Vertebrata</taxon>
        <taxon>Euteleostomi</taxon>
        <taxon>Actinopterygii</taxon>
        <taxon>Neopterygii</taxon>
        <taxon>Teleostei</taxon>
        <taxon>Ostariophysi</taxon>
        <taxon>Cypriniformes</taxon>
        <taxon>Danionidae</taxon>
        <taxon>Danioninae</taxon>
        <taxon>Danio</taxon>
    </lineage>
</organism>
<evidence type="ECO:0000256" key="1">
    <source>
        <dbReference type="ARBA" id="ARBA00022734"/>
    </source>
</evidence>
<name>A7MBU5_DANRE</name>
<accession>A7MBU5</accession>
<dbReference type="OrthoDB" id="1100386at2759"/>
<dbReference type="PROSITE" id="PS50228">
    <property type="entry name" value="SUEL_LECTIN"/>
    <property type="match status" value="1"/>
</dbReference>
<evidence type="ECO:0000313" key="8">
    <source>
        <dbReference type="ZFIN" id="ZDB-GENE-070705-320"/>
    </source>
</evidence>
<feature type="domain" description="SUEL-type lectin" evidence="4">
    <location>
        <begin position="33"/>
        <end position="123"/>
    </location>
</feature>
<dbReference type="RefSeq" id="NP_001098618.1">
    <property type="nucleotide sequence ID" value="NM_001105148.1"/>
</dbReference>
<keyword evidence="2" id="KW-0677">Repeat</keyword>
<dbReference type="Gene3D" id="2.60.120.740">
    <property type="match status" value="1"/>
</dbReference>
<dbReference type="GO" id="GO:0030246">
    <property type="term" value="F:carbohydrate binding"/>
    <property type="evidence" value="ECO:0007669"/>
    <property type="project" value="UniProtKB-KW"/>
</dbReference>
<dbReference type="InterPro" id="IPR000922">
    <property type="entry name" value="Lectin_gal-bd_dom"/>
</dbReference>
<dbReference type="GeneID" id="100007187"/>
<dbReference type="InterPro" id="IPR043159">
    <property type="entry name" value="Lectin_gal-bd_sf"/>
</dbReference>
<dbReference type="AlphaFoldDB" id="A7MBU5"/>
<proteinExistence type="evidence at transcript level"/>
<evidence type="ECO:0000256" key="3">
    <source>
        <dbReference type="SAM" id="SignalP"/>
    </source>
</evidence>
<dbReference type="Proteomes" id="UP000000437">
    <property type="component" value="Chromosome 22"/>
</dbReference>
<protein>
    <submittedName>
        <fullName evidence="5">Si:dkey-179j5.5 protein</fullName>
    </submittedName>
    <submittedName>
        <fullName evidence="7">Uncharacterized protein LOC100007187 precursor</fullName>
    </submittedName>
</protein>
<keyword evidence="1" id="KW-0430">Lectin</keyword>
<reference evidence="6" key="3">
    <citation type="journal article" date="2013" name="Nature">
        <title>The zebrafish reference genome sequence and its relationship to the human genome.</title>
        <authorList>
            <consortium name="Genome Reference Consortium Zebrafish"/>
            <person name="Howe K."/>
            <person name="Clark M.D."/>
            <person name="Torroja C.F."/>
            <person name="Torrance J."/>
            <person name="Berthelot C."/>
            <person name="Muffato M."/>
            <person name="Collins J.E."/>
            <person name="Humphray S."/>
            <person name="McLaren K."/>
            <person name="Matthews L."/>
            <person name="McLaren S."/>
            <person name="Sealy I."/>
            <person name="Caccamo M."/>
            <person name="Churcher C."/>
            <person name="Scott C."/>
            <person name="Barrett J.C."/>
            <person name="Koch R."/>
            <person name="Rauch G.J."/>
            <person name="White S."/>
            <person name="Chow W."/>
            <person name="Kilian B."/>
            <person name="Quintais L.T."/>
            <person name="Guerra-Assuncao J.A."/>
            <person name="Zhou Y."/>
            <person name="Gu Y."/>
            <person name="Yen J."/>
            <person name="Vogel J.H."/>
            <person name="Eyre T."/>
            <person name="Redmond S."/>
            <person name="Banerjee R."/>
            <person name="Chi J."/>
            <person name="Fu B."/>
            <person name="Langley E."/>
            <person name="Maguire S.F."/>
            <person name="Laird G.K."/>
            <person name="Lloyd D."/>
            <person name="Kenyon E."/>
            <person name="Donaldson S."/>
            <person name="Sehra H."/>
            <person name="Almeida-King J."/>
            <person name="Loveland J."/>
            <person name="Trevanion S."/>
            <person name="Jones M."/>
            <person name="Quail M."/>
            <person name="Willey D."/>
            <person name="Hunt A."/>
            <person name="Burton J."/>
            <person name="Sims S."/>
            <person name="McLay K."/>
            <person name="Plumb B."/>
            <person name="Davis J."/>
            <person name="Clee C."/>
            <person name="Oliver K."/>
            <person name="Clark R."/>
            <person name="Riddle C."/>
            <person name="Elliot D."/>
            <person name="Eliott D."/>
            <person name="Threadgold G."/>
            <person name="Harden G."/>
            <person name="Ware D."/>
            <person name="Begum S."/>
            <person name="Mortimore B."/>
            <person name="Mortimer B."/>
            <person name="Kerry G."/>
            <person name="Heath P."/>
            <person name="Phillimore B."/>
            <person name="Tracey A."/>
            <person name="Corby N."/>
            <person name="Dunn M."/>
            <person name="Johnson C."/>
            <person name="Wood J."/>
            <person name="Clark S."/>
            <person name="Pelan S."/>
            <person name="Griffiths G."/>
            <person name="Smith M."/>
            <person name="Glithero R."/>
            <person name="Howden P."/>
            <person name="Barker N."/>
            <person name="Lloyd C."/>
            <person name="Stevens C."/>
            <person name="Harley J."/>
            <person name="Holt K."/>
            <person name="Panagiotidis G."/>
            <person name="Lovell J."/>
            <person name="Beasley H."/>
            <person name="Henderson C."/>
            <person name="Gordon D."/>
            <person name="Auger K."/>
            <person name="Wright D."/>
            <person name="Collins J."/>
            <person name="Raisen C."/>
            <person name="Dyer L."/>
            <person name="Leung K."/>
            <person name="Robertson L."/>
            <person name="Ambridge K."/>
            <person name="Leongamornlert D."/>
            <person name="McGuire S."/>
            <person name="Gilderthorp R."/>
            <person name="Griffiths C."/>
            <person name="Manthravadi D."/>
            <person name="Nichol S."/>
            <person name="Barker G."/>
            <person name="Whitehead S."/>
            <person name="Kay M."/>
            <person name="Brown J."/>
            <person name="Murnane C."/>
            <person name="Gray E."/>
            <person name="Humphries M."/>
            <person name="Sycamore N."/>
            <person name="Barker D."/>
            <person name="Saunders D."/>
            <person name="Wallis J."/>
            <person name="Babbage A."/>
            <person name="Hammond S."/>
            <person name="Mashreghi-Mohammadi M."/>
            <person name="Barr L."/>
            <person name="Martin S."/>
            <person name="Wray P."/>
            <person name="Ellington A."/>
            <person name="Matthews N."/>
            <person name="Ellwood M."/>
            <person name="Woodmansey R."/>
            <person name="Clark G."/>
            <person name="Cooper J."/>
            <person name="Cooper J."/>
            <person name="Tromans A."/>
            <person name="Grafham D."/>
            <person name="Skuce C."/>
            <person name="Pandian R."/>
            <person name="Andrews R."/>
            <person name="Harrison E."/>
            <person name="Kimberley A."/>
            <person name="Garnett J."/>
            <person name="Fosker N."/>
            <person name="Hall R."/>
            <person name="Garner P."/>
            <person name="Kelly D."/>
            <person name="Bird C."/>
            <person name="Palmer S."/>
            <person name="Gehring I."/>
            <person name="Berger A."/>
            <person name="Dooley C.M."/>
            <person name="Ersan-Urun Z."/>
            <person name="Eser C."/>
            <person name="Geiger H."/>
            <person name="Geisler M."/>
            <person name="Karotki L."/>
            <person name="Kirn A."/>
            <person name="Konantz J."/>
            <person name="Konantz M."/>
            <person name="Oberlander M."/>
            <person name="Rudolph-Geiger S."/>
            <person name="Teucke M."/>
            <person name="Lanz C."/>
            <person name="Raddatz G."/>
            <person name="Osoegawa K."/>
            <person name="Zhu B."/>
            <person name="Rapp A."/>
            <person name="Widaa S."/>
            <person name="Langford C."/>
            <person name="Yang F."/>
            <person name="Schuster S.C."/>
            <person name="Carter N.P."/>
            <person name="Harrow J."/>
            <person name="Ning Z."/>
            <person name="Herrero J."/>
            <person name="Searle S.M."/>
            <person name="Enright A."/>
            <person name="Geisler R."/>
            <person name="Plasterk R.H."/>
            <person name="Lee C."/>
            <person name="Westerfield M."/>
            <person name="de Jong P.J."/>
            <person name="Zon L.I."/>
            <person name="Postlethwait J.H."/>
            <person name="Nusslein-Volhard C."/>
            <person name="Hubbard T.J."/>
            <person name="Roest Crollius H."/>
            <person name="Rogers J."/>
            <person name="Stemple D.L."/>
        </authorList>
    </citation>
    <scope>NUCLEOTIDE SEQUENCE [LARGE SCALE GENOMIC DNA]</scope>
</reference>
<gene>
    <name evidence="5 7 8" type="primary">si:dkey-179j5.5</name>
</gene>
<reference evidence="5 7" key="1">
    <citation type="journal article" date="2002" name="Proc. Natl. Acad. Sci. U.S.A.">
        <title>Generation and initial analysis of more than 15,000 full-length human and mouse cDNA sequences.</title>
        <authorList>
            <consortium name="Mammalian Gene Collection Program Team"/>
            <person name="Strausberg R.L."/>
            <person name="Feingold E.A."/>
            <person name="Grouse L.H."/>
            <person name="Derge J.G."/>
            <person name="Klausner R.D."/>
            <person name="Collins F.S."/>
            <person name="Wagner L."/>
            <person name="Shenmen C.M."/>
            <person name="Schuler G.D."/>
            <person name="Altschul S.F."/>
            <person name="Zeeberg B."/>
            <person name="Buetow K.H."/>
            <person name="Schaefer C.F."/>
            <person name="Bhat N.K."/>
            <person name="Hopkins R.F."/>
            <person name="Jordan H."/>
            <person name="Moore T."/>
            <person name="Max S.I."/>
            <person name="Wang J."/>
            <person name="Hsieh F."/>
            <person name="Diatchenko L."/>
            <person name="Marusina K."/>
            <person name="Farmer A.A."/>
            <person name="Rubin G.M."/>
            <person name="Hong L."/>
            <person name="Stapleton M."/>
            <person name="Soares M.B."/>
            <person name="Bonaldo M.F."/>
            <person name="Casavant T.L."/>
            <person name="Scheetz T.E."/>
            <person name="Brownstein M.J."/>
            <person name="Usdin T.B."/>
            <person name="Toshiyuki S."/>
            <person name="Carninci P."/>
            <person name="Prange C."/>
            <person name="Raha S.S."/>
            <person name="Loquellano N.A."/>
            <person name="Peters G.J."/>
            <person name="Abramson R.D."/>
            <person name="Mullahy S.J."/>
            <person name="Bosak S.A."/>
            <person name="McEwan P.J."/>
            <person name="McKernan K.J."/>
            <person name="Malek J.A."/>
            <person name="Gunaratne P.H."/>
            <person name="Richards S."/>
            <person name="Worley K.C."/>
            <person name="Hale S."/>
            <person name="Garcia A.M."/>
            <person name="Gay L.J."/>
            <person name="Hulyk S.W."/>
            <person name="Villalon D.K."/>
            <person name="Muzny D.M."/>
            <person name="Sodergren E.J."/>
            <person name="Lu X."/>
            <person name="Gibbs R.A."/>
            <person name="Fahey J."/>
            <person name="Helton E."/>
            <person name="Ketteman M."/>
            <person name="Madan A."/>
            <person name="Rodrigues S."/>
            <person name="Sanchez A."/>
            <person name="Whiting M."/>
            <person name="Madan A."/>
            <person name="Young A.C."/>
            <person name="Shevchenko Y."/>
            <person name="Bouffard G.G."/>
            <person name="Blakesley R.W."/>
            <person name="Touchman J.W."/>
            <person name="Green E.D."/>
            <person name="Dickson M.C."/>
            <person name="Rodriguez A.C."/>
            <person name="Grimwood J."/>
            <person name="Schmutz J."/>
            <person name="Myers R.M."/>
            <person name="Butterfield Y.S."/>
            <person name="Krzywinski M.I."/>
            <person name="Skalska U."/>
            <person name="Smailus D.E."/>
            <person name="Schnerch A."/>
            <person name="Schein J.E."/>
            <person name="Jones S.J."/>
            <person name="Marra M.A."/>
        </authorList>
    </citation>
    <scope>NUCLEOTIDE SEQUENCE</scope>
    <source>
        <tissue evidence="5">Testis</tissue>
    </source>
</reference>
<evidence type="ECO:0000256" key="2">
    <source>
        <dbReference type="ARBA" id="ARBA00022737"/>
    </source>
</evidence>
<evidence type="ECO:0000313" key="5">
    <source>
        <dbReference type="EMBL" id="AAI51920.1"/>
    </source>
</evidence>
<dbReference type="KEGG" id="dre:100007187"/>
<dbReference type="AGR" id="ZFIN:ZDB-GENE-070705-320"/>
<feature type="signal peptide" evidence="3">
    <location>
        <begin position="1"/>
        <end position="21"/>
    </location>
</feature>
<dbReference type="FunFam" id="2.60.120.740:FF:000001">
    <property type="entry name" value="Adhesion G protein-coupled receptor L2"/>
    <property type="match status" value="1"/>
</dbReference>
<dbReference type="CDD" id="cd22827">
    <property type="entry name" value="Gal_Rha_Lectin_SUL-I-like"/>
    <property type="match status" value="1"/>
</dbReference>
<dbReference type="GlyGen" id="A7MBU5">
    <property type="glycosylation" value="1 site"/>
</dbReference>
<keyword evidence="3 7" id="KW-0732">Signal</keyword>
<evidence type="ECO:0000259" key="4">
    <source>
        <dbReference type="PROSITE" id="PS50228"/>
    </source>
</evidence>
<dbReference type="EMBL" id="BC151919">
    <property type="protein sequence ID" value="AAI51920.1"/>
    <property type="molecule type" value="mRNA"/>
</dbReference>
<reference evidence="5" key="2">
    <citation type="submission" date="2007-08" db="EMBL/GenBank/DDBJ databases">
        <authorList>
            <consortium name="NIH MGC Project"/>
        </authorList>
    </citation>
    <scope>NUCLEOTIDE SEQUENCE</scope>
    <source>
        <tissue evidence="5">Testis</tissue>
    </source>
</reference>
<evidence type="ECO:0000313" key="6">
    <source>
        <dbReference type="Proteomes" id="UP000000437"/>
    </source>
</evidence>
<keyword evidence="6" id="KW-1185">Reference proteome</keyword>
<dbReference type="ZFIN" id="ZDB-GENE-070705-320">
    <property type="gene designation" value="si:dkey-179j5.5"/>
</dbReference>
<dbReference type="PANTHER" id="PTHR46780">
    <property type="entry name" value="PROTEIN EVA-1"/>
    <property type="match status" value="1"/>
</dbReference>
<reference evidence="7" key="4">
    <citation type="submission" date="2025-04" db="UniProtKB">
        <authorList>
            <consortium name="RefSeq"/>
        </authorList>
    </citation>
    <scope>IDENTIFICATION</scope>
</reference>